<dbReference type="EMBL" id="CP093344">
    <property type="protein sequence ID" value="WOG89831.1"/>
    <property type="molecule type" value="Genomic_DNA"/>
</dbReference>
<dbReference type="Gramene" id="KZN07190">
    <property type="protein sequence ID" value="KZN07190"/>
    <property type="gene ID" value="DCAR_008027"/>
</dbReference>
<reference evidence="3" key="2">
    <citation type="submission" date="2022-03" db="EMBL/GenBank/DDBJ databases">
        <title>Draft title - Genomic analysis of global carrot germplasm unveils the trajectory of domestication and the origin of high carotenoid orange carrot.</title>
        <authorList>
            <person name="Iorizzo M."/>
            <person name="Ellison S."/>
            <person name="Senalik D."/>
            <person name="Macko-Podgorni A."/>
            <person name="Grzebelus D."/>
            <person name="Bostan H."/>
            <person name="Rolling W."/>
            <person name="Curaba J."/>
            <person name="Simon P."/>
        </authorList>
    </citation>
    <scope>NUCLEOTIDE SEQUENCE</scope>
    <source>
        <tissue evidence="3">Leaf</tissue>
    </source>
</reference>
<dbReference type="EMBL" id="LNRQ01000002">
    <property type="protein sequence ID" value="KZN07190.1"/>
    <property type="molecule type" value="Genomic_DNA"/>
</dbReference>
<dbReference type="AlphaFoldDB" id="A0A166F0A2"/>
<sequence length="194" mass="21414">MSKITQSSLASLSKAISQAPSLYSRFNVSKLGFISASNYSQLQDVHGDFTDADDELGALTQKSKENVEDLMDTGHEMKEEIKNEAYDMKDTAKEAAGTAKDKAEEAAEKMKEKAGMGGADDESSEQTLGEKARQTVEEMWVVAKDTKHKIKESVVGKSGKDDHFVGDDVPERKVYEDFLESARKVGNLDHEKKE</sequence>
<name>A0A166F0A2_DAUCS</name>
<gene>
    <name evidence="2" type="ORF">DCAR_008027</name>
    <name evidence="3" type="ORF">DCAR_0209070</name>
</gene>
<keyword evidence="4" id="KW-1185">Reference proteome</keyword>
<proteinExistence type="predicted"/>
<reference evidence="2" key="1">
    <citation type="journal article" date="2016" name="Nat. Genet.">
        <title>A high-quality carrot genome assembly provides new insights into carotenoid accumulation and asterid genome evolution.</title>
        <authorList>
            <person name="Iorizzo M."/>
            <person name="Ellison S."/>
            <person name="Senalik D."/>
            <person name="Zeng P."/>
            <person name="Satapoomin P."/>
            <person name="Huang J."/>
            <person name="Bowman M."/>
            <person name="Iovene M."/>
            <person name="Sanseverino W."/>
            <person name="Cavagnaro P."/>
            <person name="Yildiz M."/>
            <person name="Macko-Podgorni A."/>
            <person name="Moranska E."/>
            <person name="Grzebelus E."/>
            <person name="Grzebelus D."/>
            <person name="Ashrafi H."/>
            <person name="Zheng Z."/>
            <person name="Cheng S."/>
            <person name="Spooner D."/>
            <person name="Van Deynze A."/>
            <person name="Simon P."/>
        </authorList>
    </citation>
    <scope>NUCLEOTIDE SEQUENCE [LARGE SCALE GENOMIC DNA]</scope>
    <source>
        <tissue evidence="2">Leaf</tissue>
    </source>
</reference>
<feature type="compositionally biased region" description="Basic and acidic residues" evidence="1">
    <location>
        <begin position="84"/>
        <end position="114"/>
    </location>
</feature>
<evidence type="ECO:0000256" key="1">
    <source>
        <dbReference type="SAM" id="MobiDB-lite"/>
    </source>
</evidence>
<evidence type="ECO:0000313" key="2">
    <source>
        <dbReference type="EMBL" id="KZN07190.1"/>
    </source>
</evidence>
<evidence type="ECO:0000313" key="4">
    <source>
        <dbReference type="Proteomes" id="UP000077755"/>
    </source>
</evidence>
<organism evidence="2">
    <name type="scientific">Daucus carota subsp. sativus</name>
    <name type="common">Carrot</name>
    <dbReference type="NCBI Taxonomy" id="79200"/>
    <lineage>
        <taxon>Eukaryota</taxon>
        <taxon>Viridiplantae</taxon>
        <taxon>Streptophyta</taxon>
        <taxon>Embryophyta</taxon>
        <taxon>Tracheophyta</taxon>
        <taxon>Spermatophyta</taxon>
        <taxon>Magnoliopsida</taxon>
        <taxon>eudicotyledons</taxon>
        <taxon>Gunneridae</taxon>
        <taxon>Pentapetalae</taxon>
        <taxon>asterids</taxon>
        <taxon>campanulids</taxon>
        <taxon>Apiales</taxon>
        <taxon>Apiaceae</taxon>
        <taxon>Apioideae</taxon>
        <taxon>Scandiceae</taxon>
        <taxon>Daucinae</taxon>
        <taxon>Daucus</taxon>
        <taxon>Daucus sect. Daucus</taxon>
    </lineage>
</organism>
<accession>A0A166F0A2</accession>
<feature type="region of interest" description="Disordered" evidence="1">
    <location>
        <begin position="84"/>
        <end position="133"/>
    </location>
</feature>
<evidence type="ECO:0000313" key="3">
    <source>
        <dbReference type="EMBL" id="WOG89831.1"/>
    </source>
</evidence>
<protein>
    <submittedName>
        <fullName evidence="2">Uncharacterized protein</fullName>
    </submittedName>
</protein>
<dbReference type="Proteomes" id="UP000077755">
    <property type="component" value="Chromosome 2"/>
</dbReference>
<dbReference type="Gene3D" id="6.10.280.100">
    <property type="match status" value="1"/>
</dbReference>